<evidence type="ECO:0000313" key="3">
    <source>
        <dbReference type="EMBL" id="CAH0551843.1"/>
    </source>
</evidence>
<gene>
    <name evidence="3" type="ORF">MELIAE_LOCUS4366</name>
</gene>
<dbReference type="PANTHER" id="PTHR21113">
    <property type="entry name" value="AGAP001705-PA"/>
    <property type="match status" value="1"/>
</dbReference>
<dbReference type="OrthoDB" id="64893at2759"/>
<dbReference type="Proteomes" id="UP001154078">
    <property type="component" value="Chromosome 2"/>
</dbReference>
<dbReference type="AlphaFoldDB" id="A0A9P0AWF9"/>
<sequence>MSQVSALSLVFLLFGFIYGINGHGMMLEPPNRSSLWRFDETSVKNYDDNANFCGGFSYQWELNDGKCGVCGDPVNEPHPQRNENTGIFGQGKVVRTYESGSVINISILITANHLGDFSYSLCKLEDPNAPESGEECFQPLKFANGSDIFQIYPLDFHVENQVVLPENITCDRCVLRWHYHTGNSWGVCEDGSGADGCGPQEVFRSCSDIAIV</sequence>
<evidence type="ECO:0000259" key="2">
    <source>
        <dbReference type="Pfam" id="PF03067"/>
    </source>
</evidence>
<organism evidence="3 4">
    <name type="scientific">Brassicogethes aeneus</name>
    <name type="common">Rape pollen beetle</name>
    <name type="synonym">Meligethes aeneus</name>
    <dbReference type="NCBI Taxonomy" id="1431903"/>
    <lineage>
        <taxon>Eukaryota</taxon>
        <taxon>Metazoa</taxon>
        <taxon>Ecdysozoa</taxon>
        <taxon>Arthropoda</taxon>
        <taxon>Hexapoda</taxon>
        <taxon>Insecta</taxon>
        <taxon>Pterygota</taxon>
        <taxon>Neoptera</taxon>
        <taxon>Endopterygota</taxon>
        <taxon>Coleoptera</taxon>
        <taxon>Polyphaga</taxon>
        <taxon>Cucujiformia</taxon>
        <taxon>Nitidulidae</taxon>
        <taxon>Meligethinae</taxon>
        <taxon>Brassicogethes</taxon>
    </lineage>
</organism>
<feature type="domain" description="Chitin-binding type-4" evidence="2">
    <location>
        <begin position="23"/>
        <end position="209"/>
    </location>
</feature>
<accession>A0A9P0AWF9</accession>
<proteinExistence type="predicted"/>
<keyword evidence="1" id="KW-0732">Signal</keyword>
<protein>
    <recommendedName>
        <fullName evidence="2">Chitin-binding type-4 domain-containing protein</fullName>
    </recommendedName>
</protein>
<dbReference type="EMBL" id="OV121133">
    <property type="protein sequence ID" value="CAH0551843.1"/>
    <property type="molecule type" value="Genomic_DNA"/>
</dbReference>
<dbReference type="InterPro" id="IPR004302">
    <property type="entry name" value="Cellulose/chitin-bd_N"/>
</dbReference>
<keyword evidence="4" id="KW-1185">Reference proteome</keyword>
<feature type="signal peptide" evidence="1">
    <location>
        <begin position="1"/>
        <end position="22"/>
    </location>
</feature>
<evidence type="ECO:0000313" key="4">
    <source>
        <dbReference type="Proteomes" id="UP001154078"/>
    </source>
</evidence>
<evidence type="ECO:0000256" key="1">
    <source>
        <dbReference type="SAM" id="SignalP"/>
    </source>
</evidence>
<dbReference type="Pfam" id="PF03067">
    <property type="entry name" value="LPMO_10"/>
    <property type="match status" value="1"/>
</dbReference>
<name>A0A9P0AWF9_BRAAE</name>
<feature type="chain" id="PRO_5040234137" description="Chitin-binding type-4 domain-containing protein" evidence="1">
    <location>
        <begin position="23"/>
        <end position="212"/>
    </location>
</feature>
<reference evidence="3" key="1">
    <citation type="submission" date="2021-12" db="EMBL/GenBank/DDBJ databases">
        <authorList>
            <person name="King R."/>
        </authorList>
    </citation>
    <scope>NUCLEOTIDE SEQUENCE</scope>
</reference>
<dbReference type="PANTHER" id="PTHR21113:SF14">
    <property type="entry name" value="LP24064P"/>
    <property type="match status" value="1"/>
</dbReference>